<dbReference type="Proteomes" id="UP001196413">
    <property type="component" value="Unassembled WGS sequence"/>
</dbReference>
<dbReference type="EMBL" id="JAHQIW010000513">
    <property type="protein sequence ID" value="KAJ1348480.1"/>
    <property type="molecule type" value="Genomic_DNA"/>
</dbReference>
<keyword evidence="6 13" id="KW-0812">Transmembrane</keyword>
<keyword evidence="11 14" id="KW-0472">Membrane</keyword>
<feature type="chain" id="PRO_5042007325" description="Sodium/hydrogen exchanger" evidence="15">
    <location>
        <begin position="17"/>
        <end position="544"/>
    </location>
</feature>
<feature type="transmembrane region" description="Helical" evidence="14">
    <location>
        <begin position="450"/>
        <end position="468"/>
    </location>
</feature>
<keyword evidence="8 14" id="KW-1133">Transmembrane helix</keyword>
<feature type="transmembrane region" description="Helical" evidence="14">
    <location>
        <begin position="411"/>
        <end position="430"/>
    </location>
</feature>
<keyword evidence="13" id="KW-0050">Antiport</keyword>
<evidence type="ECO:0000256" key="10">
    <source>
        <dbReference type="ARBA" id="ARBA00023065"/>
    </source>
</evidence>
<feature type="domain" description="Cation/H+ exchanger transmembrane" evidence="16">
    <location>
        <begin position="56"/>
        <end position="502"/>
    </location>
</feature>
<feature type="transmembrane region" description="Helical" evidence="14">
    <location>
        <begin position="43"/>
        <end position="63"/>
    </location>
</feature>
<evidence type="ECO:0000256" key="2">
    <source>
        <dbReference type="ARBA" id="ARBA00004651"/>
    </source>
</evidence>
<accession>A0AAD5LXW1</accession>
<keyword evidence="12 13" id="KW-0739">Sodium transport</keyword>
<evidence type="ECO:0000256" key="6">
    <source>
        <dbReference type="ARBA" id="ARBA00022692"/>
    </source>
</evidence>
<evidence type="ECO:0000256" key="3">
    <source>
        <dbReference type="ARBA" id="ARBA00007367"/>
    </source>
</evidence>
<dbReference type="InterPro" id="IPR018422">
    <property type="entry name" value="Cation/H_exchanger_CPA1"/>
</dbReference>
<organism evidence="17 18">
    <name type="scientific">Parelaphostrongylus tenuis</name>
    <name type="common">Meningeal worm</name>
    <dbReference type="NCBI Taxonomy" id="148309"/>
    <lineage>
        <taxon>Eukaryota</taxon>
        <taxon>Metazoa</taxon>
        <taxon>Ecdysozoa</taxon>
        <taxon>Nematoda</taxon>
        <taxon>Chromadorea</taxon>
        <taxon>Rhabditida</taxon>
        <taxon>Rhabditina</taxon>
        <taxon>Rhabditomorpha</taxon>
        <taxon>Strongyloidea</taxon>
        <taxon>Metastrongylidae</taxon>
        <taxon>Parelaphostrongylus</taxon>
    </lineage>
</organism>
<evidence type="ECO:0000256" key="12">
    <source>
        <dbReference type="ARBA" id="ARBA00023201"/>
    </source>
</evidence>
<dbReference type="GO" id="GO:0051453">
    <property type="term" value="P:regulation of intracellular pH"/>
    <property type="evidence" value="ECO:0007669"/>
    <property type="project" value="TreeGrafter"/>
</dbReference>
<evidence type="ECO:0000313" key="18">
    <source>
        <dbReference type="Proteomes" id="UP001196413"/>
    </source>
</evidence>
<name>A0AAD5LXW1_PARTN</name>
<evidence type="ECO:0000256" key="13">
    <source>
        <dbReference type="RuleBase" id="RU003722"/>
    </source>
</evidence>
<protein>
    <recommendedName>
        <fullName evidence="13">Sodium/hydrogen exchanger</fullName>
    </recommendedName>
</protein>
<feature type="transmembrane region" description="Helical" evidence="14">
    <location>
        <begin position="191"/>
        <end position="214"/>
    </location>
</feature>
<dbReference type="GO" id="GO:0055038">
    <property type="term" value="C:recycling endosome membrane"/>
    <property type="evidence" value="ECO:0007669"/>
    <property type="project" value="UniProtKB-SubCell"/>
</dbReference>
<dbReference type="Gene3D" id="6.10.140.1330">
    <property type="match status" value="1"/>
</dbReference>
<evidence type="ECO:0000256" key="11">
    <source>
        <dbReference type="ARBA" id="ARBA00023136"/>
    </source>
</evidence>
<dbReference type="Pfam" id="PF00999">
    <property type="entry name" value="Na_H_Exchanger"/>
    <property type="match status" value="1"/>
</dbReference>
<feature type="transmembrane region" description="Helical" evidence="14">
    <location>
        <begin position="70"/>
        <end position="91"/>
    </location>
</feature>
<comment type="similarity">
    <text evidence="3 13">Belongs to the monovalent cation:proton antiporter 1 (CPA1) transporter (TC 2.A.36) family.</text>
</comment>
<reference evidence="17" key="1">
    <citation type="submission" date="2021-06" db="EMBL/GenBank/DDBJ databases">
        <title>Parelaphostrongylus tenuis whole genome reference sequence.</title>
        <authorList>
            <person name="Garwood T.J."/>
            <person name="Larsen P.A."/>
            <person name="Fountain-Jones N.M."/>
            <person name="Garbe J.R."/>
            <person name="Macchietto M.G."/>
            <person name="Kania S.A."/>
            <person name="Gerhold R.W."/>
            <person name="Richards J.E."/>
            <person name="Wolf T.M."/>
        </authorList>
    </citation>
    <scope>NUCLEOTIDE SEQUENCE</scope>
    <source>
        <strain evidence="17">MNPRO001-30</strain>
        <tissue evidence="17">Meninges</tissue>
    </source>
</reference>
<keyword evidence="4 13" id="KW-0813">Transport</keyword>
<evidence type="ECO:0000259" key="16">
    <source>
        <dbReference type="Pfam" id="PF00999"/>
    </source>
</evidence>
<dbReference type="GO" id="GO:0005886">
    <property type="term" value="C:plasma membrane"/>
    <property type="evidence" value="ECO:0007669"/>
    <property type="project" value="UniProtKB-SubCell"/>
</dbReference>
<keyword evidence="5" id="KW-1003">Cell membrane</keyword>
<feature type="transmembrane region" description="Helical" evidence="14">
    <location>
        <begin position="383"/>
        <end position="405"/>
    </location>
</feature>
<keyword evidence="9" id="KW-0915">Sodium</keyword>
<evidence type="ECO:0000256" key="4">
    <source>
        <dbReference type="ARBA" id="ARBA00022448"/>
    </source>
</evidence>
<proteinExistence type="inferred from homology"/>
<comment type="subcellular location">
    <subcellularLocation>
        <location evidence="2">Cell membrane</location>
        <topology evidence="2">Multi-pass membrane protein</topology>
    </subcellularLocation>
    <subcellularLocation>
        <location evidence="1">Recycling endosome membrane</location>
        <topology evidence="1">Multi-pass membrane protein</topology>
    </subcellularLocation>
</comment>
<dbReference type="InterPro" id="IPR006153">
    <property type="entry name" value="Cation/H_exchanger_TM"/>
</dbReference>
<evidence type="ECO:0000256" key="8">
    <source>
        <dbReference type="ARBA" id="ARBA00022989"/>
    </source>
</evidence>
<evidence type="ECO:0000256" key="9">
    <source>
        <dbReference type="ARBA" id="ARBA00023053"/>
    </source>
</evidence>
<keyword evidence="15" id="KW-0732">Signal</keyword>
<feature type="transmembrane region" description="Helical" evidence="14">
    <location>
        <begin position="338"/>
        <end position="363"/>
    </location>
</feature>
<feature type="transmembrane region" description="Helical" evidence="14">
    <location>
        <begin position="226"/>
        <end position="246"/>
    </location>
</feature>
<feature type="transmembrane region" description="Helical" evidence="14">
    <location>
        <begin position="483"/>
        <end position="508"/>
    </location>
</feature>
<dbReference type="NCBIfam" id="TIGR00840">
    <property type="entry name" value="b_cpa1"/>
    <property type="match status" value="1"/>
</dbReference>
<dbReference type="GO" id="GO:0098719">
    <property type="term" value="P:sodium ion import across plasma membrane"/>
    <property type="evidence" value="ECO:0007669"/>
    <property type="project" value="TreeGrafter"/>
</dbReference>
<dbReference type="GO" id="GO:0015386">
    <property type="term" value="F:potassium:proton antiporter activity"/>
    <property type="evidence" value="ECO:0007669"/>
    <property type="project" value="TreeGrafter"/>
</dbReference>
<feature type="signal peptide" evidence="15">
    <location>
        <begin position="1"/>
        <end position="16"/>
    </location>
</feature>
<evidence type="ECO:0000256" key="7">
    <source>
        <dbReference type="ARBA" id="ARBA00022753"/>
    </source>
</evidence>
<evidence type="ECO:0000256" key="14">
    <source>
        <dbReference type="SAM" id="Phobius"/>
    </source>
</evidence>
<evidence type="ECO:0000256" key="5">
    <source>
        <dbReference type="ARBA" id="ARBA00022475"/>
    </source>
</evidence>
<dbReference type="AlphaFoldDB" id="A0AAD5LXW1"/>
<evidence type="ECO:0000256" key="1">
    <source>
        <dbReference type="ARBA" id="ARBA00004195"/>
    </source>
</evidence>
<dbReference type="InterPro" id="IPR002090">
    <property type="entry name" value="NHE-6/7/9"/>
</dbReference>
<sequence length="544" mass="60685">MLRILCILLIIPCIHLTVPRSNEMSDLEMAAQRRAENIHRIDSIILLTYISVLVVIVLTSWLFKHYRFMFIHETGLTLFYGLLIGFVIRYFDIGLLQSQTFDVVLKGERVVEEPPDYLRLEVGRVSGPRVSFYYELMEGFYADKKKHNEQKIEQKSAFSPEIFFNIMLPPIIFNAGYSLKKRHFFRNIGSILVFAFVGTTISCFATGCMMYAFTKMFGMGFSFQELIFFGAVISATDPVTVISLFADMNVEADLFALVFGESALNDAVAIVLSNTIDNFSAGSDAGSNELIFALGKFGYVIFGSLLLGSLLGCGNALITKMTAIAEYPLLESSLFVLVSYISFLLGEVVGLTGIVSVLFCGIFQAHYTYNNLSEESQMTTKQFFQMISFVLESFIFCYIGVSVFVANNQKWNLGFLFFSLISINVSRALFVYPLSNLLNIRRRPSIPISYQHMLVFAGLRGAMAFALADRNTATDNRQIICSTAAAIVMVTVLFNGSMAGWMIDYLVIKHGRKDHRARGEAENLAQNEVDSANVAVSPLTPSGS</sequence>
<dbReference type="PRINTS" id="PR01088">
    <property type="entry name" value="NAHEXCHNGR6"/>
</dbReference>
<keyword evidence="10 13" id="KW-0406">Ion transport</keyword>
<dbReference type="GO" id="GO:0015385">
    <property type="term" value="F:sodium:proton antiporter activity"/>
    <property type="evidence" value="ECO:0007669"/>
    <property type="project" value="InterPro"/>
</dbReference>
<dbReference type="PANTHER" id="PTHR10110">
    <property type="entry name" value="SODIUM/HYDROGEN EXCHANGER"/>
    <property type="match status" value="1"/>
</dbReference>
<dbReference type="PANTHER" id="PTHR10110:SF187">
    <property type="entry name" value="SODIUM_HYDROGEN EXCHANGER"/>
    <property type="match status" value="1"/>
</dbReference>
<evidence type="ECO:0000256" key="15">
    <source>
        <dbReference type="SAM" id="SignalP"/>
    </source>
</evidence>
<dbReference type="PRINTS" id="PR01084">
    <property type="entry name" value="NAHEXCHNGR"/>
</dbReference>
<gene>
    <name evidence="17" type="ORF">KIN20_003785</name>
</gene>
<keyword evidence="18" id="KW-1185">Reference proteome</keyword>
<evidence type="ECO:0000313" key="17">
    <source>
        <dbReference type="EMBL" id="KAJ1348480.1"/>
    </source>
</evidence>
<comment type="caution">
    <text evidence="17">The sequence shown here is derived from an EMBL/GenBank/DDBJ whole genome shotgun (WGS) entry which is preliminary data.</text>
</comment>
<keyword evidence="7" id="KW-0967">Endosome</keyword>
<feature type="transmembrane region" description="Helical" evidence="14">
    <location>
        <begin position="297"/>
        <end position="318"/>
    </location>
</feature>
<dbReference type="InterPro" id="IPR004709">
    <property type="entry name" value="NaH_exchanger"/>
</dbReference>